<evidence type="ECO:0000256" key="1">
    <source>
        <dbReference type="ARBA" id="ARBA00022514"/>
    </source>
</evidence>
<dbReference type="GO" id="GO:0008009">
    <property type="term" value="F:chemokine activity"/>
    <property type="evidence" value="ECO:0007669"/>
    <property type="project" value="InterPro"/>
</dbReference>
<accession>A0A3Q3J2A2</accession>
<keyword evidence="2" id="KW-1133">Transmembrane helix</keyword>
<dbReference type="Pfam" id="PF00048">
    <property type="entry name" value="IL8"/>
    <property type="match status" value="1"/>
</dbReference>
<dbReference type="Proteomes" id="UP000261600">
    <property type="component" value="Unplaced"/>
</dbReference>
<dbReference type="Gene3D" id="2.40.50.40">
    <property type="match status" value="1"/>
</dbReference>
<dbReference type="Ensembl" id="ENSMALT00000012725.1">
    <property type="protein sequence ID" value="ENSMALP00000012458.1"/>
    <property type="gene ID" value="ENSMALG00000008841.1"/>
</dbReference>
<feature type="domain" description="Chemokine interleukin-8-like" evidence="3">
    <location>
        <begin position="59"/>
        <end position="121"/>
    </location>
</feature>
<proteinExistence type="predicted"/>
<dbReference type="AlphaFoldDB" id="A0A3Q3J2A2"/>
<dbReference type="SUPFAM" id="SSF54117">
    <property type="entry name" value="Interleukin 8-like chemokines"/>
    <property type="match status" value="1"/>
</dbReference>
<protein>
    <recommendedName>
        <fullName evidence="3">Chemokine interleukin-8-like domain-containing protein</fullName>
    </recommendedName>
</protein>
<name>A0A3Q3J2A2_MONAL</name>
<feature type="transmembrane region" description="Helical" evidence="2">
    <location>
        <begin position="40"/>
        <end position="60"/>
    </location>
</feature>
<dbReference type="RefSeq" id="XP_020450727.1">
    <property type="nucleotide sequence ID" value="XM_020595071.1"/>
</dbReference>
<dbReference type="Ensembl" id="ENSMALT00000012718.1">
    <property type="protein sequence ID" value="ENSMALP00000012451.1"/>
    <property type="gene ID" value="ENSMALG00000008841.1"/>
</dbReference>
<keyword evidence="5" id="KW-1185">Reference proteome</keyword>
<evidence type="ECO:0000256" key="2">
    <source>
        <dbReference type="SAM" id="Phobius"/>
    </source>
</evidence>
<dbReference type="OrthoDB" id="9909116at2759"/>
<sequence length="130" mass="14297">MHLQIPSPPHTNTFTLLKRLAAAADLSSDLQRNRDMASRVAALLLLGIICTGFAAAEIVLDCCLDTTKKFLPRHILVGYSIQEAGKGCDISATAFITRAGKKLCVVHPSKGEWVQRHITFLDNKKRAQQQ</sequence>
<dbReference type="KEGG" id="malb:109957302"/>
<dbReference type="PANTHER" id="PTHR12015:SF108">
    <property type="entry name" value="C-C MOTIF CHEMOKINE 20"/>
    <property type="match status" value="1"/>
</dbReference>
<dbReference type="InterPro" id="IPR036048">
    <property type="entry name" value="Interleukin_8-like_sf"/>
</dbReference>
<evidence type="ECO:0000313" key="5">
    <source>
        <dbReference type="Proteomes" id="UP000261600"/>
    </source>
</evidence>
<dbReference type="InterPro" id="IPR039809">
    <property type="entry name" value="Chemokine_b/g/d"/>
</dbReference>
<keyword evidence="1" id="KW-0202">Cytokine</keyword>
<reference evidence="4" key="1">
    <citation type="submission" date="2025-05" db="UniProtKB">
        <authorList>
            <consortium name="Ensembl"/>
        </authorList>
    </citation>
    <scope>IDENTIFICATION</scope>
</reference>
<dbReference type="GO" id="GO:0005615">
    <property type="term" value="C:extracellular space"/>
    <property type="evidence" value="ECO:0007669"/>
    <property type="project" value="UniProtKB-KW"/>
</dbReference>
<keyword evidence="2" id="KW-0812">Transmembrane</keyword>
<dbReference type="GO" id="GO:0006955">
    <property type="term" value="P:immune response"/>
    <property type="evidence" value="ECO:0007669"/>
    <property type="project" value="InterPro"/>
</dbReference>
<organism evidence="4 5">
    <name type="scientific">Monopterus albus</name>
    <name type="common">Swamp eel</name>
    <dbReference type="NCBI Taxonomy" id="43700"/>
    <lineage>
        <taxon>Eukaryota</taxon>
        <taxon>Metazoa</taxon>
        <taxon>Chordata</taxon>
        <taxon>Craniata</taxon>
        <taxon>Vertebrata</taxon>
        <taxon>Euteleostomi</taxon>
        <taxon>Actinopterygii</taxon>
        <taxon>Neopterygii</taxon>
        <taxon>Teleostei</taxon>
        <taxon>Neoteleostei</taxon>
        <taxon>Acanthomorphata</taxon>
        <taxon>Anabantaria</taxon>
        <taxon>Synbranchiformes</taxon>
        <taxon>Synbranchidae</taxon>
        <taxon>Monopterus</taxon>
    </lineage>
</organism>
<dbReference type="PANTHER" id="PTHR12015">
    <property type="entry name" value="SMALL INDUCIBLE CYTOKINE A"/>
    <property type="match status" value="1"/>
</dbReference>
<evidence type="ECO:0000259" key="3">
    <source>
        <dbReference type="SMART" id="SM00199"/>
    </source>
</evidence>
<dbReference type="SMART" id="SM00199">
    <property type="entry name" value="SCY"/>
    <property type="match status" value="1"/>
</dbReference>
<keyword evidence="2" id="KW-0472">Membrane</keyword>
<evidence type="ECO:0000313" key="4">
    <source>
        <dbReference type="Ensembl" id="ENSMALP00000012458.1"/>
    </source>
</evidence>
<dbReference type="InterPro" id="IPR001811">
    <property type="entry name" value="Chemokine_IL8-like_dom"/>
</dbReference>
<dbReference type="GeneID" id="109957302"/>